<evidence type="ECO:0000256" key="4">
    <source>
        <dbReference type="SAM" id="SignalP"/>
    </source>
</evidence>
<dbReference type="OrthoDB" id="330053at2759"/>
<feature type="region of interest" description="Disordered" evidence="2">
    <location>
        <begin position="2052"/>
        <end position="2075"/>
    </location>
</feature>
<feature type="compositionally biased region" description="Polar residues" evidence="2">
    <location>
        <begin position="1719"/>
        <end position="1738"/>
    </location>
</feature>
<feature type="transmembrane region" description="Helical" evidence="3">
    <location>
        <begin position="377"/>
        <end position="399"/>
    </location>
</feature>
<feature type="compositionally biased region" description="Basic and acidic residues" evidence="2">
    <location>
        <begin position="2054"/>
        <end position="2072"/>
    </location>
</feature>
<comment type="caution">
    <text evidence="5">The sequence shown here is derived from an EMBL/GenBank/DDBJ whole genome shotgun (WGS) entry which is preliminary data.</text>
</comment>
<keyword evidence="4" id="KW-0732">Signal</keyword>
<name>A0A086JNE9_TOXGO</name>
<feature type="compositionally biased region" description="Basic and acidic residues" evidence="2">
    <location>
        <begin position="1817"/>
        <end position="1835"/>
    </location>
</feature>
<keyword evidence="3 5" id="KW-0812">Transmembrane</keyword>
<proteinExistence type="predicted"/>
<evidence type="ECO:0000313" key="6">
    <source>
        <dbReference type="Proteomes" id="UP000028828"/>
    </source>
</evidence>
<feature type="compositionally biased region" description="Basic and acidic residues" evidence="2">
    <location>
        <begin position="1934"/>
        <end position="1944"/>
    </location>
</feature>
<feature type="transmembrane region" description="Helical" evidence="3">
    <location>
        <begin position="785"/>
        <end position="810"/>
    </location>
</feature>
<gene>
    <name evidence="5" type="ORF">TGP89_205360</name>
</gene>
<reference evidence="5 6" key="1">
    <citation type="submission" date="2014-03" db="EMBL/GenBank/DDBJ databases">
        <authorList>
            <person name="Sibley D."/>
            <person name="Venepally P."/>
            <person name="Karamycheva S."/>
            <person name="Hadjithomas M."/>
            <person name="Khan A."/>
            <person name="Brunk B."/>
            <person name="Roos D."/>
            <person name="Caler E."/>
            <person name="Lorenzi H."/>
        </authorList>
    </citation>
    <scope>NUCLEOTIDE SEQUENCE [LARGE SCALE GENOMIC DNA]</scope>
    <source>
        <strain evidence="6">p89</strain>
    </source>
</reference>
<dbReference type="EMBL" id="AEYI02001743">
    <property type="protein sequence ID" value="KFG33667.1"/>
    <property type="molecule type" value="Genomic_DNA"/>
</dbReference>
<feature type="signal peptide" evidence="4">
    <location>
        <begin position="1"/>
        <end position="28"/>
    </location>
</feature>
<evidence type="ECO:0000256" key="1">
    <source>
        <dbReference type="SAM" id="Coils"/>
    </source>
</evidence>
<feature type="region of interest" description="Disordered" evidence="2">
    <location>
        <begin position="1932"/>
        <end position="1960"/>
    </location>
</feature>
<keyword evidence="3" id="KW-0472">Membrane</keyword>
<feature type="region of interest" description="Disordered" evidence="2">
    <location>
        <begin position="1719"/>
        <end position="1752"/>
    </location>
</feature>
<dbReference type="VEuPathDB" id="ToxoDB:TGP89_205360"/>
<keyword evidence="3" id="KW-1133">Transmembrane helix</keyword>
<evidence type="ECO:0000313" key="5">
    <source>
        <dbReference type="EMBL" id="KFG33667.1"/>
    </source>
</evidence>
<feature type="compositionally biased region" description="Low complexity" evidence="2">
    <location>
        <begin position="1237"/>
        <end position="1261"/>
    </location>
</feature>
<feature type="region of interest" description="Disordered" evidence="2">
    <location>
        <begin position="1858"/>
        <end position="1881"/>
    </location>
</feature>
<feature type="coiled-coil region" evidence="1">
    <location>
        <begin position="1614"/>
        <end position="1644"/>
    </location>
</feature>
<feature type="region of interest" description="Disordered" evidence="2">
    <location>
        <begin position="657"/>
        <end position="710"/>
    </location>
</feature>
<organism evidence="5 6">
    <name type="scientific">Toxoplasma gondii p89</name>
    <dbReference type="NCBI Taxonomy" id="943119"/>
    <lineage>
        <taxon>Eukaryota</taxon>
        <taxon>Sar</taxon>
        <taxon>Alveolata</taxon>
        <taxon>Apicomplexa</taxon>
        <taxon>Conoidasida</taxon>
        <taxon>Coccidia</taxon>
        <taxon>Eucoccidiorida</taxon>
        <taxon>Eimeriorina</taxon>
        <taxon>Sarcocystidae</taxon>
        <taxon>Toxoplasma</taxon>
    </lineage>
</organism>
<feature type="region of interest" description="Disordered" evidence="2">
    <location>
        <begin position="1202"/>
        <end position="1286"/>
    </location>
</feature>
<sequence>MEQSYLVSLLVSLGCLKLLFLLGDPSLALSGANGGAHGFPSAGTVLFSTHPPSDSSPAHILSSVFSAQNDDQLAVLPDTGLSELVTSDDSPERRARAFVELMDVPDEREQQFSTSPTASRSFVKIKQHEMLRDADGNSNVFRLLPLKSPLEEEAKDGTVVTPVSAVQMEQLFSEVHRKDRKIIIKTLKALTRRSFKKADNYISTHSYIAHLTRVNPLFRSIARSDKEKRKLLASLSRVISHRPHRKFKKWKEELFRAVRVLRKYLKIPKVVADTDPFLLECAAHLIADIRQKRHEGYWGFLDGLRHDASLTLYSVVVGTFLDYHGGFDSYVIDETHIIDTCIHMSMSVGKLPVFHAFHLPGGLFGSLLTVAVKGYNYMFYPALAATTSLIGIATGLICLTQLTDILFKAFDTIARSLKKGIRLGFMKFYQYRVRGDRVGQNVVSFLAMNKAASLLAILWQLKNVNYQALQDFKTIAPTTHEATFQHGVNFGAVEFSSEIQRHLEEDYLAFRPELDECYGSTQLTPLVELKCDASWKSVERFTKAMDGMISYVSRFNFKKYVGELLLLMYTIVIVNMNVNRSPGDNSTTEGFRNAKGYIDVENDTGAFPSKLFRLPFLKENAHRASVGLSKLALFFQLRRLHQWNPNRDEWVMVDMETGPEDPARDTKSEASTDVPESSLSSSVSLPPPPLQRLPSLHAAPRLAPPSGSRASFLSTSEDLLGVRSFADSADVAREVAAEMRVKARLTLAPDVSDGDWPSPVEELSPEEQKRLNAVRRRRTKMMLRLFYKGVSSLAVAINQLFGRFVHLLMLQNSGKPLKKCPADATLLSAAGVCENDRSLRARDEMPLRLVVSTFAGMFYRRAEGNFGVTTKEEIVQKFMDFIDEIKYGRVQVGFLGKLRRNRPQWILDSILNPLFGEGSHKKVLIKSSEMAIIKAIVVNEVGALFKQVEDSARFKYSRCDTTGRLYILTDLNGGTQFFVTSTPRTPELEEKACRIELQLQETEIYFRGDQVKGGVLFLPGVPPIRGVLSKDPELLTSAEADSDILLIVEGTLWMQGYPRVHARMVGAVLYVSKRLRYPSLSWGEFMQAITPQDLEFAYRILQEGTAEKLQADLQQLDKKMLYSFDFSLGNIWSILLGTMERSVLPIKKQAFLSYDFNIVVGASFVLNIYNNIVKNVSGLTHWYLRFENLYYDELKRAKLGGQEAPPGTGFLEAGNGWEGGEEAEQGSRTQERDHNNSPTSSLSDSVSTTDTSDDVSPPFSFVGNEVLRPERGDQEREREDGDEEPVRFSFETDIVLDWNCNAFYENREEERPAKGAASITVDERNALQCSLLHFMRRQPTVSAEDDVQLRQDSGKVLAYLQRIVYELRLRKGRSLSSWKSFMNAYPGKPKNPISEIREDLGGAKAFIQRKRQKLRTRFKAWRHKLRSELSKKFFGKRPINAMGGRRFLHVMFIAFVELFPNPDDFPRQVLLTPMQMLQFCGLQTVLRTYTAPYFFDRKKGNSLALQMKASPVPSESHRTVLGELDMRVARIVTSDQSEGKALTHKLVRQVGGYLQLLAETSFTGVEVPEYTSRSFLQYVKMKINKERRGTPKTDSEFMALVQMQVTDLTLLYTMLAAIDDVEELKRIQQELTKENFNLAALSAEKLRLYSPYFYFDLSSDTGKSVRGGKRPASMLVLTMECRQQTLSPNWNSANNSLEAFLLFLREGLSPDDISEITWTELSTSEPSRSSPEAETGTSVDAEEVRASDQGDSQEPWKIAMKLPLLTGLEVLGYASEFRPETTENMFAAPSVLCHICEPVDYILPLGLPEWIKLRRDASSQEELFREEQREDREEMSMFDAEPVSAAPFSVPVPEPFVETSEATDGDISAPPADPTDTKDTIEDSAGEFVNAGDVAFVQQRADAETKDEDELREKINTGDKETMPQVEVPLVSRPPEREDKREDAAGASRFLPEPGYQSPFIEAGEGAKVEEGEDVAATVEDDGDETEPIQEEGRVEAIGAASELRLRRAYPLSDEILPLFLDMFHGLYALARPWRLRKDFLRRMRKSLSNAYESRTEVTGEATARDKSRDRNSSSLSTADLKAIFHSVSGGLPKPPTSRNPITEVVFRELHGSVVATRKAVIDENAGKLATWVCINSAREICAAGSTATPPELASAEYRRCVADIEARCRQVDWQEFQVVLQAEEYAIKSGVFVSAMQSVEKQDLRKILETVDDVLTDMIVEELKKHWWAPRNTFTEASFPSDSDDTMLAGRRPSVQKRWLYVKNRLQKCMDKLKNQQPDFAASTVRSVFEPLFFKLARGEFSGKAELKAYLQEMRVTIARAAAIELDETMVSRNVALRHQAHNREMKRRRRRPFYQRTTRAVEDERVHFISHSPSPAGPEAQDFPEPESSLLQVRQDIHDSNGQKCGFLHAESPCSTVSSSSPSPLLSRNVLSAVSLSPPHTDPPVADAAAAEMSGTETTKPLVAVSSPAAKERVQRVSAAASFALLFSHQQKQTGGRGGNEVARVNPADSDTIKDAFGSRIDSSSFNEYTLQVVARREGRLKWLRVYRINAALLTLELLVQLRSGISVKLRGVFKRVREHIRRILFAPQALMRFVMGRVAAFRRR</sequence>
<protein>
    <submittedName>
        <fullName evidence="5">Putative transmembrane protein</fullName>
    </submittedName>
</protein>
<feature type="chain" id="PRO_5001808466" evidence="4">
    <location>
        <begin position="29"/>
        <end position="2607"/>
    </location>
</feature>
<feature type="compositionally biased region" description="Basic and acidic residues" evidence="2">
    <location>
        <begin position="661"/>
        <end position="670"/>
    </location>
</feature>
<feature type="compositionally biased region" description="Basic and acidic residues" evidence="2">
    <location>
        <begin position="1267"/>
        <end position="1279"/>
    </location>
</feature>
<keyword evidence="1" id="KW-0175">Coiled coil</keyword>
<evidence type="ECO:0000256" key="2">
    <source>
        <dbReference type="SAM" id="MobiDB-lite"/>
    </source>
</evidence>
<feature type="region of interest" description="Disordered" evidence="2">
    <location>
        <begin position="1817"/>
        <end position="1836"/>
    </location>
</feature>
<evidence type="ECO:0000256" key="3">
    <source>
        <dbReference type="SAM" id="Phobius"/>
    </source>
</evidence>
<dbReference type="Proteomes" id="UP000028828">
    <property type="component" value="Unassembled WGS sequence"/>
</dbReference>
<accession>A0A086JNE9</accession>